<protein>
    <recommendedName>
        <fullName evidence="5">GA4 desaturase</fullName>
    </recommendedName>
</protein>
<dbReference type="InterPro" id="IPR044053">
    <property type="entry name" value="AsaB-like"/>
</dbReference>
<dbReference type="Proteomes" id="UP001276659">
    <property type="component" value="Unassembled WGS sequence"/>
</dbReference>
<organism evidence="3 4">
    <name type="scientific">Lepraria neglecta</name>
    <dbReference type="NCBI Taxonomy" id="209136"/>
    <lineage>
        <taxon>Eukaryota</taxon>
        <taxon>Fungi</taxon>
        <taxon>Dikarya</taxon>
        <taxon>Ascomycota</taxon>
        <taxon>Pezizomycotina</taxon>
        <taxon>Lecanoromycetes</taxon>
        <taxon>OSLEUM clade</taxon>
        <taxon>Lecanoromycetidae</taxon>
        <taxon>Lecanorales</taxon>
        <taxon>Lecanorineae</taxon>
        <taxon>Stereocaulaceae</taxon>
        <taxon>Lepraria</taxon>
    </lineage>
</organism>
<evidence type="ECO:0000256" key="2">
    <source>
        <dbReference type="SAM" id="MobiDB-lite"/>
    </source>
</evidence>
<dbReference type="EMBL" id="JASNWA010000011">
    <property type="protein sequence ID" value="KAK3167724.1"/>
    <property type="molecule type" value="Genomic_DNA"/>
</dbReference>
<dbReference type="AlphaFoldDB" id="A0AAE0DFN2"/>
<comment type="similarity">
    <text evidence="1">Belongs to the asaB hydroxylase/desaturase family.</text>
</comment>
<dbReference type="NCBIfam" id="NF041278">
    <property type="entry name" value="CmcJ_NvfI_EfuI"/>
    <property type="match status" value="1"/>
</dbReference>
<dbReference type="PANTHER" id="PTHR34598:SF3">
    <property type="entry name" value="OXIDOREDUCTASE AN1597"/>
    <property type="match status" value="1"/>
</dbReference>
<dbReference type="PANTHER" id="PTHR34598">
    <property type="entry name" value="BLL6449 PROTEIN"/>
    <property type="match status" value="1"/>
</dbReference>
<evidence type="ECO:0000256" key="1">
    <source>
        <dbReference type="ARBA" id="ARBA00023604"/>
    </source>
</evidence>
<evidence type="ECO:0000313" key="4">
    <source>
        <dbReference type="Proteomes" id="UP001276659"/>
    </source>
</evidence>
<evidence type="ECO:0000313" key="3">
    <source>
        <dbReference type="EMBL" id="KAK3167724.1"/>
    </source>
</evidence>
<gene>
    <name evidence="3" type="ORF">OEA41_010852</name>
</gene>
<sequence>MSPTTVTEPLSTTPITYGKLRYVTADWAPKAISQPFGLPDVSEYGDERLMPIHDIRPLPTVDELPTAKEGTAQLLTHGFTAVKHSSSLHSSPYTAASWRNPELVQKVYVAEVEEMLKRITGAQTVITEVLLMRGTPKSGHDVPSTNTSHSQDNSTKGAPTEAPEKTQAPLPAHLQDKTLFKLRFPNPIGFSPVFGGVPPAPKTHLDFTPGGARTHIRLFHPTLTAASARIIAAEDRLLAANLPLATHYSTAPDAPRWAIYSVWRPLKPVKRDPLAFGDVRSFVKEDYVQIDVPAPTIGSDGESKGMHIMKAYVARGSEGHRWCYVSEQMPDEVLVIGLWDSDREGDSVAAGGAMHSSVELQGREGEEPRESLELRCLAIW</sequence>
<feature type="region of interest" description="Disordered" evidence="2">
    <location>
        <begin position="135"/>
        <end position="169"/>
    </location>
</feature>
<dbReference type="GO" id="GO:0016491">
    <property type="term" value="F:oxidoreductase activity"/>
    <property type="evidence" value="ECO:0007669"/>
    <property type="project" value="InterPro"/>
</dbReference>
<proteinExistence type="inferred from homology"/>
<keyword evidence="4" id="KW-1185">Reference proteome</keyword>
<name>A0AAE0DFN2_9LECA</name>
<comment type="caution">
    <text evidence="3">The sequence shown here is derived from an EMBL/GenBank/DDBJ whole genome shotgun (WGS) entry which is preliminary data.</text>
</comment>
<feature type="compositionally biased region" description="Polar residues" evidence="2">
    <location>
        <begin position="143"/>
        <end position="157"/>
    </location>
</feature>
<reference evidence="3" key="1">
    <citation type="submission" date="2022-11" db="EMBL/GenBank/DDBJ databases">
        <title>Chromosomal genome sequence assembly and mating type (MAT) locus characterization of the leprose asexual lichenized fungus Lepraria neglecta (Nyl.) Erichsen.</title>
        <authorList>
            <person name="Allen J.L."/>
            <person name="Pfeffer B."/>
        </authorList>
    </citation>
    <scope>NUCLEOTIDE SEQUENCE</scope>
    <source>
        <strain evidence="3">Allen 5258</strain>
    </source>
</reference>
<evidence type="ECO:0008006" key="5">
    <source>
        <dbReference type="Google" id="ProtNLM"/>
    </source>
</evidence>
<accession>A0AAE0DFN2</accession>